<evidence type="ECO:0000313" key="11">
    <source>
        <dbReference type="RefSeq" id="XP_026734554.1"/>
    </source>
</evidence>
<dbReference type="GO" id="GO:0005506">
    <property type="term" value="F:iron ion binding"/>
    <property type="evidence" value="ECO:0007669"/>
    <property type="project" value="InterPro"/>
</dbReference>
<evidence type="ECO:0000256" key="1">
    <source>
        <dbReference type="ARBA" id="ARBA00001971"/>
    </source>
</evidence>
<dbReference type="FunCoup" id="A0A7E5W1Q5">
    <property type="interactions" value="79"/>
</dbReference>
<dbReference type="GeneID" id="113498654"/>
<dbReference type="SUPFAM" id="SSF48264">
    <property type="entry name" value="Cytochrome P450"/>
    <property type="match status" value="1"/>
</dbReference>
<dbReference type="PANTHER" id="PTHR24279">
    <property type="entry name" value="CYTOCHROME P450"/>
    <property type="match status" value="1"/>
</dbReference>
<name>A0A7E5W1Q5_TRINI</name>
<comment type="similarity">
    <text evidence="2 9">Belongs to the cytochrome P450 family.</text>
</comment>
<accession>A0A7E5W1Q5</accession>
<dbReference type="InterPro" id="IPR002401">
    <property type="entry name" value="Cyt_P450_E_grp-I"/>
</dbReference>
<dbReference type="GO" id="GO:0004497">
    <property type="term" value="F:monooxygenase activity"/>
    <property type="evidence" value="ECO:0007669"/>
    <property type="project" value="UniProtKB-KW"/>
</dbReference>
<dbReference type="RefSeq" id="XP_026734554.1">
    <property type="nucleotide sequence ID" value="XM_026878753.1"/>
</dbReference>
<dbReference type="KEGG" id="tnl:113498654"/>
<evidence type="ECO:0000313" key="10">
    <source>
        <dbReference type="Proteomes" id="UP000322000"/>
    </source>
</evidence>
<dbReference type="InterPro" id="IPR017972">
    <property type="entry name" value="Cyt_P450_CS"/>
</dbReference>
<dbReference type="InParanoid" id="A0A7E5W1Q5"/>
<dbReference type="GO" id="GO:0020037">
    <property type="term" value="F:heme binding"/>
    <property type="evidence" value="ECO:0007669"/>
    <property type="project" value="InterPro"/>
</dbReference>
<keyword evidence="4 8" id="KW-0479">Metal-binding</keyword>
<keyword evidence="3 8" id="KW-0349">Heme</keyword>
<dbReference type="Proteomes" id="UP000322000">
    <property type="component" value="Chromosome 11"/>
</dbReference>
<dbReference type="InterPro" id="IPR036396">
    <property type="entry name" value="Cyt_P450_sf"/>
</dbReference>
<evidence type="ECO:0000256" key="3">
    <source>
        <dbReference type="ARBA" id="ARBA00022617"/>
    </source>
</evidence>
<protein>
    <submittedName>
        <fullName evidence="11">Cytochrome P450 CYP12A2-like</fullName>
    </submittedName>
</protein>
<dbReference type="PANTHER" id="PTHR24279:SF120">
    <property type="entry name" value="CYTOCHROME P450"/>
    <property type="match status" value="1"/>
</dbReference>
<dbReference type="PROSITE" id="PS00086">
    <property type="entry name" value="CYTOCHROME_P450"/>
    <property type="match status" value="1"/>
</dbReference>
<evidence type="ECO:0000256" key="5">
    <source>
        <dbReference type="ARBA" id="ARBA00023002"/>
    </source>
</evidence>
<reference evidence="11" key="1">
    <citation type="submission" date="2025-08" db="UniProtKB">
        <authorList>
            <consortium name="RefSeq"/>
        </authorList>
    </citation>
    <scope>IDENTIFICATION</scope>
</reference>
<evidence type="ECO:0000256" key="9">
    <source>
        <dbReference type="RuleBase" id="RU000461"/>
    </source>
</evidence>
<proteinExistence type="inferred from homology"/>
<dbReference type="OrthoDB" id="3945418at2759"/>
<organism evidence="10 11">
    <name type="scientific">Trichoplusia ni</name>
    <name type="common">Cabbage looper</name>
    <dbReference type="NCBI Taxonomy" id="7111"/>
    <lineage>
        <taxon>Eukaryota</taxon>
        <taxon>Metazoa</taxon>
        <taxon>Ecdysozoa</taxon>
        <taxon>Arthropoda</taxon>
        <taxon>Hexapoda</taxon>
        <taxon>Insecta</taxon>
        <taxon>Pterygota</taxon>
        <taxon>Neoptera</taxon>
        <taxon>Endopterygota</taxon>
        <taxon>Lepidoptera</taxon>
        <taxon>Glossata</taxon>
        <taxon>Ditrysia</taxon>
        <taxon>Noctuoidea</taxon>
        <taxon>Noctuidae</taxon>
        <taxon>Plusiinae</taxon>
        <taxon>Trichoplusia</taxon>
    </lineage>
</organism>
<dbReference type="CDD" id="cd11054">
    <property type="entry name" value="CYP24A1-like"/>
    <property type="match status" value="1"/>
</dbReference>
<dbReference type="PRINTS" id="PR00385">
    <property type="entry name" value="P450"/>
</dbReference>
<dbReference type="Pfam" id="PF00067">
    <property type="entry name" value="p450"/>
    <property type="match status" value="1"/>
</dbReference>
<keyword evidence="5 9" id="KW-0560">Oxidoreductase</keyword>
<dbReference type="AlphaFoldDB" id="A0A7E5W1Q5"/>
<keyword evidence="7 9" id="KW-0503">Monooxygenase</keyword>
<evidence type="ECO:0000256" key="6">
    <source>
        <dbReference type="ARBA" id="ARBA00023004"/>
    </source>
</evidence>
<evidence type="ECO:0000256" key="7">
    <source>
        <dbReference type="ARBA" id="ARBA00023033"/>
    </source>
</evidence>
<evidence type="ECO:0000256" key="4">
    <source>
        <dbReference type="ARBA" id="ARBA00022723"/>
    </source>
</evidence>
<comment type="cofactor">
    <cofactor evidence="1 8">
        <name>heme</name>
        <dbReference type="ChEBI" id="CHEBI:30413"/>
    </cofactor>
</comment>
<dbReference type="InterPro" id="IPR001128">
    <property type="entry name" value="Cyt_P450"/>
</dbReference>
<dbReference type="InterPro" id="IPR050479">
    <property type="entry name" value="CYP11_CYP27_families"/>
</dbReference>
<dbReference type="Gene3D" id="1.10.630.10">
    <property type="entry name" value="Cytochrome P450"/>
    <property type="match status" value="1"/>
</dbReference>
<evidence type="ECO:0000256" key="8">
    <source>
        <dbReference type="PIRSR" id="PIRSR602401-1"/>
    </source>
</evidence>
<feature type="binding site" description="axial binding residue" evidence="8">
    <location>
        <position position="458"/>
    </location>
    <ligand>
        <name>heme</name>
        <dbReference type="ChEBI" id="CHEBI:30413"/>
    </ligand>
    <ligandPart>
        <name>Fe</name>
        <dbReference type="ChEBI" id="CHEBI:18248"/>
    </ligandPart>
</feature>
<keyword evidence="6 8" id="KW-0408">Iron</keyword>
<gene>
    <name evidence="11" type="primary">LOC113498654</name>
</gene>
<sequence length="510" mass="58745">MNVFLLNAMKNKSLSKSYKLMAVYTQGRNYSTPIQDAKPFNSIPGLSSLPIIGPLHHFLPVVGSFGPKADLFNVVGTLHKKFGPVVKMKGILARADMVFLFEPEYIDQVYRVQEANPLRPGFETLEYYREVIKKDTLVGVFGLTTAQGEKWRDFRTKVNPAMLKIKLVKVYAPGLEEIAYDTVERFKRIKDDESYMETNFVSEINKWSLESVAYVALGSRMGCLHDDLTEEHPSRKLMQCSKDIIETAFKLEFLPNPWKYISTPAYRKIIKTFDTQWEISKQYIDSTRKRIDERGYDIPEEEKSIVEKLLAIDERVAILMGSEMLMAGIDTVAFTATNMLYNLATNPDKQKKLREEIRSGETHKRYMRACLKEALRLWHVVPSNLRRTDRDHVVGGYHIPAGIDVIAPNEYLSRLEKYYPQPNDYIPERWLVDKGHPLYYGNAPAIVTLPFGFGIRSCIGRRIAELEIELFIKTMINTFEITWEGPPIKVVNKLTNAFVPPFKFRFKIAK</sequence>
<keyword evidence="10" id="KW-1185">Reference proteome</keyword>
<dbReference type="PRINTS" id="PR00463">
    <property type="entry name" value="EP450I"/>
</dbReference>
<evidence type="ECO:0000256" key="2">
    <source>
        <dbReference type="ARBA" id="ARBA00010617"/>
    </source>
</evidence>
<dbReference type="GO" id="GO:0016705">
    <property type="term" value="F:oxidoreductase activity, acting on paired donors, with incorporation or reduction of molecular oxygen"/>
    <property type="evidence" value="ECO:0007669"/>
    <property type="project" value="InterPro"/>
</dbReference>